<keyword evidence="4" id="KW-1185">Reference proteome</keyword>
<evidence type="ECO:0000313" key="4">
    <source>
        <dbReference type="Proteomes" id="UP000622475"/>
    </source>
</evidence>
<dbReference type="InterPro" id="IPR014710">
    <property type="entry name" value="RmlC-like_jellyroll"/>
</dbReference>
<feature type="chain" id="PRO_5036789383" evidence="1">
    <location>
        <begin position="24"/>
        <end position="144"/>
    </location>
</feature>
<reference evidence="3" key="1">
    <citation type="submission" date="2020-10" db="EMBL/GenBank/DDBJ databases">
        <title>Mucilaginibacter mali sp. nov., isolated from rhizosphere soil of apple orchard.</title>
        <authorList>
            <person name="Lee J.-S."/>
            <person name="Kim H.S."/>
            <person name="Kim J.-S."/>
        </authorList>
    </citation>
    <scope>NUCLEOTIDE SEQUENCE</scope>
    <source>
        <strain evidence="3">KCTC 22746</strain>
    </source>
</reference>
<evidence type="ECO:0000313" key="3">
    <source>
        <dbReference type="EMBL" id="MBE9662969.1"/>
    </source>
</evidence>
<dbReference type="Gene3D" id="2.60.120.10">
    <property type="entry name" value="Jelly Rolls"/>
    <property type="match status" value="1"/>
</dbReference>
<dbReference type="Proteomes" id="UP000622475">
    <property type="component" value="Unassembled WGS sequence"/>
</dbReference>
<dbReference type="PANTHER" id="PTHR43698">
    <property type="entry name" value="RIBD C-TERMINAL DOMAIN CONTAINING PROTEIN"/>
    <property type="match status" value="1"/>
</dbReference>
<dbReference type="EMBL" id="JADFFL010000005">
    <property type="protein sequence ID" value="MBE9662969.1"/>
    <property type="molecule type" value="Genomic_DNA"/>
</dbReference>
<keyword evidence="1" id="KW-0732">Signal</keyword>
<dbReference type="AlphaFoldDB" id="A0A929L1W2"/>
<proteinExistence type="predicted"/>
<name>A0A929L1W2_9SPHI</name>
<accession>A0A929L1W2</accession>
<dbReference type="Pfam" id="PF07883">
    <property type="entry name" value="Cupin_2"/>
    <property type="match status" value="1"/>
</dbReference>
<dbReference type="InterPro" id="IPR047263">
    <property type="entry name" value="HNL-like_cupin"/>
</dbReference>
<feature type="domain" description="Cupin type-2" evidence="2">
    <location>
        <begin position="54"/>
        <end position="117"/>
    </location>
</feature>
<sequence>MKNCAVNVLMIVFILLFASVANGQSSNGGFFTGGTATVERLSTPVELNCGAAKVTFQPKARTIWHSHAGGQFIVVTLGTAWYQEKGKPKQVIKQGEAVVCPPNVLHWHGASPDGPMSHTVATPNLDKGGATMGAAVTDEEYNGK</sequence>
<organism evidence="3 4">
    <name type="scientific">Mucilaginibacter myungsuensis</name>
    <dbReference type="NCBI Taxonomy" id="649104"/>
    <lineage>
        <taxon>Bacteria</taxon>
        <taxon>Pseudomonadati</taxon>
        <taxon>Bacteroidota</taxon>
        <taxon>Sphingobacteriia</taxon>
        <taxon>Sphingobacteriales</taxon>
        <taxon>Sphingobacteriaceae</taxon>
        <taxon>Mucilaginibacter</taxon>
    </lineage>
</organism>
<evidence type="ECO:0000259" key="2">
    <source>
        <dbReference type="Pfam" id="PF07883"/>
    </source>
</evidence>
<dbReference type="InterPro" id="IPR013096">
    <property type="entry name" value="Cupin_2"/>
</dbReference>
<protein>
    <submittedName>
        <fullName evidence="3">Cupin domain-containing protein</fullName>
    </submittedName>
</protein>
<dbReference type="CDD" id="cd02233">
    <property type="entry name" value="cupin_HNL-like"/>
    <property type="match status" value="1"/>
</dbReference>
<dbReference type="InterPro" id="IPR011051">
    <property type="entry name" value="RmlC_Cupin_sf"/>
</dbReference>
<dbReference type="RefSeq" id="WP_194112204.1">
    <property type="nucleotide sequence ID" value="NZ_JADFFL010000005.1"/>
</dbReference>
<feature type="signal peptide" evidence="1">
    <location>
        <begin position="1"/>
        <end position="23"/>
    </location>
</feature>
<dbReference type="PANTHER" id="PTHR43698:SF1">
    <property type="entry name" value="BLL4564 PROTEIN"/>
    <property type="match status" value="1"/>
</dbReference>
<gene>
    <name evidence="3" type="ORF">IRJ16_13855</name>
</gene>
<evidence type="ECO:0000256" key="1">
    <source>
        <dbReference type="SAM" id="SignalP"/>
    </source>
</evidence>
<dbReference type="SUPFAM" id="SSF51182">
    <property type="entry name" value="RmlC-like cupins"/>
    <property type="match status" value="1"/>
</dbReference>
<comment type="caution">
    <text evidence="3">The sequence shown here is derived from an EMBL/GenBank/DDBJ whole genome shotgun (WGS) entry which is preliminary data.</text>
</comment>